<keyword evidence="2" id="KW-1185">Reference proteome</keyword>
<proteinExistence type="predicted"/>
<evidence type="ECO:0000313" key="1">
    <source>
        <dbReference type="EMBL" id="TRM56441.1"/>
    </source>
</evidence>
<accession>A0A550BV71</accession>
<dbReference type="AlphaFoldDB" id="A0A550BV71"/>
<dbReference type="Proteomes" id="UP000320762">
    <property type="component" value="Unassembled WGS sequence"/>
</dbReference>
<organism evidence="1 2">
    <name type="scientific">Schizophyllum amplum</name>
    <dbReference type="NCBI Taxonomy" id="97359"/>
    <lineage>
        <taxon>Eukaryota</taxon>
        <taxon>Fungi</taxon>
        <taxon>Dikarya</taxon>
        <taxon>Basidiomycota</taxon>
        <taxon>Agaricomycotina</taxon>
        <taxon>Agaricomycetes</taxon>
        <taxon>Agaricomycetidae</taxon>
        <taxon>Agaricales</taxon>
        <taxon>Schizophyllaceae</taxon>
        <taxon>Schizophyllum</taxon>
    </lineage>
</organism>
<gene>
    <name evidence="1" type="ORF">BD626DRAFT_575679</name>
</gene>
<dbReference type="OrthoDB" id="10047021at2759"/>
<protein>
    <submittedName>
        <fullName evidence="1">Uncharacterized protein</fullName>
    </submittedName>
</protein>
<comment type="caution">
    <text evidence="1">The sequence shown here is derived from an EMBL/GenBank/DDBJ whole genome shotgun (WGS) entry which is preliminary data.</text>
</comment>
<name>A0A550BV71_9AGAR</name>
<sequence length="155" mass="17528">MLRDCLVPPVPRDYLVQRATISYRACCATALCPASFAGVSTSFCRGIYTRDTGTPSEDTGIATYSMLLLRHSFFDETWVEDEQVEALDHELTSTPRQLRDLDRQSASWIWDVASRGSLLTYILVSEGYAGHGFSARARVFWYHSLERLHLDTQLA</sequence>
<dbReference type="EMBL" id="VDMD01000069">
    <property type="protein sequence ID" value="TRM56441.1"/>
    <property type="molecule type" value="Genomic_DNA"/>
</dbReference>
<evidence type="ECO:0000313" key="2">
    <source>
        <dbReference type="Proteomes" id="UP000320762"/>
    </source>
</evidence>
<reference evidence="1 2" key="1">
    <citation type="journal article" date="2019" name="New Phytol.">
        <title>Comparative genomics reveals unique wood-decay strategies and fruiting body development in the Schizophyllaceae.</title>
        <authorList>
            <person name="Almasi E."/>
            <person name="Sahu N."/>
            <person name="Krizsan K."/>
            <person name="Balint B."/>
            <person name="Kovacs G.M."/>
            <person name="Kiss B."/>
            <person name="Cseklye J."/>
            <person name="Drula E."/>
            <person name="Henrissat B."/>
            <person name="Nagy I."/>
            <person name="Chovatia M."/>
            <person name="Adam C."/>
            <person name="LaButti K."/>
            <person name="Lipzen A."/>
            <person name="Riley R."/>
            <person name="Grigoriev I.V."/>
            <person name="Nagy L.G."/>
        </authorList>
    </citation>
    <scope>NUCLEOTIDE SEQUENCE [LARGE SCALE GENOMIC DNA]</scope>
    <source>
        <strain evidence="1 2">NL-1724</strain>
    </source>
</reference>